<feature type="transmembrane region" description="Helical" evidence="1">
    <location>
        <begin position="85"/>
        <end position="105"/>
    </location>
</feature>
<feature type="transmembrane region" description="Helical" evidence="1">
    <location>
        <begin position="158"/>
        <end position="175"/>
    </location>
</feature>
<evidence type="ECO:0000313" key="4">
    <source>
        <dbReference type="Proteomes" id="UP000290365"/>
    </source>
</evidence>
<dbReference type="InterPro" id="IPR003675">
    <property type="entry name" value="Rce1/LyrA-like_dom"/>
</dbReference>
<dbReference type="Proteomes" id="UP000290365">
    <property type="component" value="Chromosome"/>
</dbReference>
<dbReference type="KEGG" id="kbs:EPA93_05545"/>
<dbReference type="RefSeq" id="WP_129886093.1">
    <property type="nucleotide sequence ID" value="NZ_CP035758.1"/>
</dbReference>
<sequence>MTFSQAHKQDNILKRYPLTSFFILAYVITWVLWLPYVLLDLPKPAAIPGVLLGVTGSAFLMTYITEGKAAALRLLRRYIQWRENWFLYIFALLGFPLMLILGTVLQPAAQADLNGFSLAWLQYYPPAFITVFCYGPLLEEAGWRGFALPRLQQRYGPLRASLILGLLWGLWHLPIHLGDFQEGLGPGLLSFGFFVIAVVGLACIFTWLFNRVNGSLLIMILAHASFNALSTFFGLLIIHKGVPPSIEDAFGTSQLLIGLAFAILLIVLTRAQLAYRTNWQA</sequence>
<feature type="transmembrane region" description="Helical" evidence="1">
    <location>
        <begin position="250"/>
        <end position="268"/>
    </location>
</feature>
<keyword evidence="4" id="KW-1185">Reference proteome</keyword>
<dbReference type="PANTHER" id="PTHR35797:SF1">
    <property type="entry name" value="PROTEASE"/>
    <property type="match status" value="1"/>
</dbReference>
<dbReference type="GO" id="GO:0080120">
    <property type="term" value="P:CAAX-box protein maturation"/>
    <property type="evidence" value="ECO:0007669"/>
    <property type="project" value="UniProtKB-ARBA"/>
</dbReference>
<keyword evidence="3" id="KW-0645">Protease</keyword>
<evidence type="ECO:0000313" key="3">
    <source>
        <dbReference type="EMBL" id="QBD75495.1"/>
    </source>
</evidence>
<evidence type="ECO:0000256" key="1">
    <source>
        <dbReference type="SAM" id="Phobius"/>
    </source>
</evidence>
<accession>A0A4P6JK26</accession>
<protein>
    <submittedName>
        <fullName evidence="3">CPBP family intramembrane metalloprotease</fullName>
    </submittedName>
</protein>
<dbReference type="GO" id="GO:0008237">
    <property type="term" value="F:metallopeptidase activity"/>
    <property type="evidence" value="ECO:0007669"/>
    <property type="project" value="UniProtKB-KW"/>
</dbReference>
<feature type="transmembrane region" description="Helical" evidence="1">
    <location>
        <begin position="187"/>
        <end position="209"/>
    </location>
</feature>
<name>A0A4P6JK26_KTERU</name>
<dbReference type="Pfam" id="PF02517">
    <property type="entry name" value="Rce1-like"/>
    <property type="match status" value="1"/>
</dbReference>
<proteinExistence type="predicted"/>
<feature type="transmembrane region" description="Helical" evidence="1">
    <location>
        <begin position="45"/>
        <end position="64"/>
    </location>
</feature>
<dbReference type="AlphaFoldDB" id="A0A4P6JK26"/>
<keyword evidence="1" id="KW-0812">Transmembrane</keyword>
<feature type="transmembrane region" description="Helical" evidence="1">
    <location>
        <begin position="216"/>
        <end position="238"/>
    </location>
</feature>
<reference evidence="3 4" key="1">
    <citation type="submission" date="2019-01" db="EMBL/GenBank/DDBJ databases">
        <title>Ktedonosporobacter rubrisoli SCAWS-G2.</title>
        <authorList>
            <person name="Huang Y."/>
            <person name="Yan B."/>
        </authorList>
    </citation>
    <scope>NUCLEOTIDE SEQUENCE [LARGE SCALE GENOMIC DNA]</scope>
    <source>
        <strain evidence="3 4">SCAWS-G2</strain>
    </source>
</reference>
<keyword evidence="1" id="KW-0472">Membrane</keyword>
<dbReference type="PANTHER" id="PTHR35797">
    <property type="entry name" value="PROTEASE-RELATED"/>
    <property type="match status" value="1"/>
</dbReference>
<organism evidence="3 4">
    <name type="scientific">Ktedonosporobacter rubrisoli</name>
    <dbReference type="NCBI Taxonomy" id="2509675"/>
    <lineage>
        <taxon>Bacteria</taxon>
        <taxon>Bacillati</taxon>
        <taxon>Chloroflexota</taxon>
        <taxon>Ktedonobacteria</taxon>
        <taxon>Ktedonobacterales</taxon>
        <taxon>Ktedonosporobacteraceae</taxon>
        <taxon>Ktedonosporobacter</taxon>
    </lineage>
</organism>
<dbReference type="GO" id="GO:0006508">
    <property type="term" value="P:proteolysis"/>
    <property type="evidence" value="ECO:0007669"/>
    <property type="project" value="UniProtKB-KW"/>
</dbReference>
<feature type="domain" description="CAAX prenyl protease 2/Lysostaphin resistance protein A-like" evidence="2">
    <location>
        <begin position="126"/>
        <end position="229"/>
    </location>
</feature>
<feature type="transmembrane region" description="Helical" evidence="1">
    <location>
        <begin position="21"/>
        <end position="39"/>
    </location>
</feature>
<feature type="transmembrane region" description="Helical" evidence="1">
    <location>
        <begin position="117"/>
        <end position="137"/>
    </location>
</feature>
<gene>
    <name evidence="3" type="ORF">EPA93_05545</name>
</gene>
<dbReference type="EMBL" id="CP035758">
    <property type="protein sequence ID" value="QBD75495.1"/>
    <property type="molecule type" value="Genomic_DNA"/>
</dbReference>
<keyword evidence="3" id="KW-0378">Hydrolase</keyword>
<evidence type="ECO:0000259" key="2">
    <source>
        <dbReference type="Pfam" id="PF02517"/>
    </source>
</evidence>
<keyword evidence="1" id="KW-1133">Transmembrane helix</keyword>
<dbReference type="InterPro" id="IPR042150">
    <property type="entry name" value="MmRce1-like"/>
</dbReference>
<keyword evidence="3" id="KW-0482">Metalloprotease</keyword>
<dbReference type="OrthoDB" id="9777755at2"/>
<dbReference type="GO" id="GO:0004175">
    <property type="term" value="F:endopeptidase activity"/>
    <property type="evidence" value="ECO:0007669"/>
    <property type="project" value="UniProtKB-ARBA"/>
</dbReference>